<protein>
    <recommendedName>
        <fullName evidence="6">Lipoprotein</fullName>
    </recommendedName>
</protein>
<sequence>MRKRIATMSLLLSLFLGLCLACTSKNTAEVEQPVPHTTSVENKETTPVETKTDEQEELKLNGTNPELYAASEETMLNMLNEPDQQRLQKAIQIVSNKIAETVDLYTEDDEINFDEWHAIYCNKVNGLTFTGILQLAEQLLVETKQHTQASLKEEIADLKANPTDDQEESLSFLQEELKKTKNLPTTIDTYVYNEECFL</sequence>
<keyword evidence="3" id="KW-0732">Signal</keyword>
<evidence type="ECO:0000256" key="1">
    <source>
        <dbReference type="SAM" id="Coils"/>
    </source>
</evidence>
<proteinExistence type="predicted"/>
<feature type="compositionally biased region" description="Basic and acidic residues" evidence="2">
    <location>
        <begin position="41"/>
        <end position="57"/>
    </location>
</feature>
<evidence type="ECO:0008006" key="6">
    <source>
        <dbReference type="Google" id="ProtNLM"/>
    </source>
</evidence>
<gene>
    <name evidence="4" type="ORF">NCTC11179_01853</name>
</gene>
<organism evidence="4 5">
    <name type="scientific">Myroides odoratus</name>
    <name type="common">Flavobacterium odoratum</name>
    <dbReference type="NCBI Taxonomy" id="256"/>
    <lineage>
        <taxon>Bacteria</taxon>
        <taxon>Pseudomonadati</taxon>
        <taxon>Bacteroidota</taxon>
        <taxon>Flavobacteriia</taxon>
        <taxon>Flavobacteriales</taxon>
        <taxon>Flavobacteriaceae</taxon>
        <taxon>Myroides</taxon>
    </lineage>
</organism>
<accession>A0A378RPU8</accession>
<dbReference type="RefSeq" id="WP_115091261.1">
    <property type="nucleotide sequence ID" value="NZ_CP068107.1"/>
</dbReference>
<dbReference type="Proteomes" id="UP000255024">
    <property type="component" value="Unassembled WGS sequence"/>
</dbReference>
<evidence type="ECO:0000313" key="4">
    <source>
        <dbReference type="EMBL" id="STZ28311.1"/>
    </source>
</evidence>
<feature type="signal peptide" evidence="3">
    <location>
        <begin position="1"/>
        <end position="21"/>
    </location>
</feature>
<feature type="region of interest" description="Disordered" evidence="2">
    <location>
        <begin position="30"/>
        <end position="57"/>
    </location>
</feature>
<evidence type="ECO:0000313" key="5">
    <source>
        <dbReference type="Proteomes" id="UP000255024"/>
    </source>
</evidence>
<feature type="coiled-coil region" evidence="1">
    <location>
        <begin position="141"/>
        <end position="183"/>
    </location>
</feature>
<keyword evidence="1" id="KW-0175">Coiled coil</keyword>
<keyword evidence="5" id="KW-1185">Reference proteome</keyword>
<dbReference type="EMBL" id="UGQL01000001">
    <property type="protein sequence ID" value="STZ28311.1"/>
    <property type="molecule type" value="Genomic_DNA"/>
</dbReference>
<dbReference type="AlphaFoldDB" id="A0A378RPU8"/>
<evidence type="ECO:0000256" key="3">
    <source>
        <dbReference type="SAM" id="SignalP"/>
    </source>
</evidence>
<evidence type="ECO:0000256" key="2">
    <source>
        <dbReference type="SAM" id="MobiDB-lite"/>
    </source>
</evidence>
<feature type="compositionally biased region" description="Polar residues" evidence="2">
    <location>
        <begin position="30"/>
        <end position="40"/>
    </location>
</feature>
<feature type="chain" id="PRO_5016946120" description="Lipoprotein" evidence="3">
    <location>
        <begin position="22"/>
        <end position="198"/>
    </location>
</feature>
<reference evidence="4 5" key="1">
    <citation type="submission" date="2018-06" db="EMBL/GenBank/DDBJ databases">
        <authorList>
            <consortium name="Pathogen Informatics"/>
            <person name="Doyle S."/>
        </authorList>
    </citation>
    <scope>NUCLEOTIDE SEQUENCE [LARGE SCALE GENOMIC DNA]</scope>
    <source>
        <strain evidence="4 5">NCTC11179</strain>
    </source>
</reference>
<name>A0A378RPU8_MYROD</name>